<dbReference type="GO" id="GO:0005634">
    <property type="term" value="C:nucleus"/>
    <property type="evidence" value="ECO:0007669"/>
    <property type="project" value="TreeGrafter"/>
</dbReference>
<keyword evidence="4" id="KW-1185">Reference proteome</keyword>
<evidence type="ECO:0000259" key="2">
    <source>
        <dbReference type="PROSITE" id="PS51029"/>
    </source>
</evidence>
<dbReference type="InterPro" id="IPR006578">
    <property type="entry name" value="MADF-dom"/>
</dbReference>
<dbReference type="InterPro" id="IPR039353">
    <property type="entry name" value="TF_Adf1"/>
</dbReference>
<feature type="region of interest" description="Disordered" evidence="1">
    <location>
        <begin position="266"/>
        <end position="314"/>
    </location>
</feature>
<dbReference type="PROSITE" id="PS51029">
    <property type="entry name" value="MADF"/>
    <property type="match status" value="2"/>
</dbReference>
<dbReference type="Proteomes" id="UP001159042">
    <property type="component" value="Unassembled WGS sequence"/>
</dbReference>
<dbReference type="EMBL" id="JANEYG010000001">
    <property type="protein sequence ID" value="KAJ8925635.1"/>
    <property type="molecule type" value="Genomic_DNA"/>
</dbReference>
<organism evidence="3 4">
    <name type="scientific">Exocentrus adspersus</name>
    <dbReference type="NCBI Taxonomy" id="1586481"/>
    <lineage>
        <taxon>Eukaryota</taxon>
        <taxon>Metazoa</taxon>
        <taxon>Ecdysozoa</taxon>
        <taxon>Arthropoda</taxon>
        <taxon>Hexapoda</taxon>
        <taxon>Insecta</taxon>
        <taxon>Pterygota</taxon>
        <taxon>Neoptera</taxon>
        <taxon>Endopterygota</taxon>
        <taxon>Coleoptera</taxon>
        <taxon>Polyphaga</taxon>
        <taxon>Cucujiformia</taxon>
        <taxon>Chrysomeloidea</taxon>
        <taxon>Cerambycidae</taxon>
        <taxon>Lamiinae</taxon>
        <taxon>Acanthocinini</taxon>
        <taxon>Exocentrus</taxon>
    </lineage>
</organism>
<protein>
    <recommendedName>
        <fullName evidence="2">MADF domain-containing protein</fullName>
    </recommendedName>
</protein>
<accession>A0AAV8WHL7</accession>
<dbReference type="AlphaFoldDB" id="A0AAV8WHL7"/>
<feature type="domain" description="MADF" evidence="2">
    <location>
        <begin position="129"/>
        <end position="212"/>
    </location>
</feature>
<proteinExistence type="predicted"/>
<reference evidence="3 4" key="1">
    <citation type="journal article" date="2023" name="Insect Mol. Biol.">
        <title>Genome sequencing provides insights into the evolution of gene families encoding plant cell wall-degrading enzymes in longhorned beetles.</title>
        <authorList>
            <person name="Shin N.R."/>
            <person name="Okamura Y."/>
            <person name="Kirsch R."/>
            <person name="Pauchet Y."/>
        </authorList>
    </citation>
    <scope>NUCLEOTIDE SEQUENCE [LARGE SCALE GENOMIC DNA]</scope>
    <source>
        <strain evidence="3">EAD_L_NR</strain>
    </source>
</reference>
<dbReference type="SMART" id="SM00595">
    <property type="entry name" value="MADF"/>
    <property type="match status" value="2"/>
</dbReference>
<dbReference type="Pfam" id="PF10545">
    <property type="entry name" value="MADF_DNA_bdg"/>
    <property type="match status" value="2"/>
</dbReference>
<dbReference type="GO" id="GO:0005667">
    <property type="term" value="C:transcription regulator complex"/>
    <property type="evidence" value="ECO:0007669"/>
    <property type="project" value="TreeGrafter"/>
</dbReference>
<gene>
    <name evidence="3" type="ORF">NQ315_009480</name>
</gene>
<sequence length="346" mass="40733">MDQHKFVTIIRQFPQIWERNHPKFRDKDSKDCAWEVIGSKMGCTGETCKETFKSIREKYIREREKSTQFGKNYREWELLPELTFLDPNIVPRKQSVNNDDDLQKAEEFCSQIDVDTTYASSSQTDFDKALIELVKHTTPIWDRNCNTYPNKQLKNQLWQNIASKLKKDVNPCMLRWKALREKYIRQKTKYLQEGDVKWELLDEMSFLDKVIQYRKKHTDEAEHHKQSDAHRQSNFSQNMYSYEAGEDTTTNDSSNDYHIVVKQENTVLQKADSSHNAESTPSSSRKRSLSINSDTSGEKKSKREDAEAKEKTPEQLFGDLVAVMLSKKPEKYRNLYMIEIMQVLSK</sequence>
<dbReference type="GO" id="GO:0006357">
    <property type="term" value="P:regulation of transcription by RNA polymerase II"/>
    <property type="evidence" value="ECO:0007669"/>
    <property type="project" value="TreeGrafter"/>
</dbReference>
<comment type="caution">
    <text evidence="3">The sequence shown here is derived from an EMBL/GenBank/DDBJ whole genome shotgun (WGS) entry which is preliminary data.</text>
</comment>
<dbReference type="PANTHER" id="PTHR12243">
    <property type="entry name" value="MADF DOMAIN TRANSCRIPTION FACTOR"/>
    <property type="match status" value="1"/>
</dbReference>
<feature type="compositionally biased region" description="Basic and acidic residues" evidence="1">
    <location>
        <begin position="296"/>
        <end position="313"/>
    </location>
</feature>
<evidence type="ECO:0000313" key="4">
    <source>
        <dbReference type="Proteomes" id="UP001159042"/>
    </source>
</evidence>
<evidence type="ECO:0000313" key="3">
    <source>
        <dbReference type="EMBL" id="KAJ8925635.1"/>
    </source>
</evidence>
<dbReference type="PANTHER" id="PTHR12243:SF60">
    <property type="entry name" value="SI:CH211-15D5.12-RELATED"/>
    <property type="match status" value="1"/>
</dbReference>
<name>A0AAV8WHL7_9CUCU</name>
<feature type="compositionally biased region" description="Low complexity" evidence="1">
    <location>
        <begin position="279"/>
        <end position="293"/>
    </location>
</feature>
<feature type="domain" description="MADF" evidence="2">
    <location>
        <begin position="5"/>
        <end position="90"/>
    </location>
</feature>
<evidence type="ECO:0000256" key="1">
    <source>
        <dbReference type="SAM" id="MobiDB-lite"/>
    </source>
</evidence>